<gene>
    <name evidence="1" type="ORF">DLAC_10829</name>
</gene>
<name>A0A151Z4D0_TIELA</name>
<comment type="caution">
    <text evidence="1">The sequence shown here is derived from an EMBL/GenBank/DDBJ whole genome shotgun (WGS) entry which is preliminary data.</text>
</comment>
<dbReference type="OrthoDB" id="10490674at2759"/>
<proteinExistence type="predicted"/>
<dbReference type="EMBL" id="LODT01000049">
    <property type="protein sequence ID" value="KYQ88654.1"/>
    <property type="molecule type" value="Genomic_DNA"/>
</dbReference>
<keyword evidence="2" id="KW-1185">Reference proteome</keyword>
<evidence type="ECO:0000313" key="1">
    <source>
        <dbReference type="EMBL" id="KYQ88654.1"/>
    </source>
</evidence>
<evidence type="ECO:0000313" key="2">
    <source>
        <dbReference type="Proteomes" id="UP000076078"/>
    </source>
</evidence>
<sequence>MIKIKKVNDVMVEPIKLPKPPKHILGSDLFNQVSANILLCAPKNNGKTVVIKKILDECASLDTKVIIFCGTLKKPK</sequence>
<dbReference type="AlphaFoldDB" id="A0A151Z4D0"/>
<dbReference type="Proteomes" id="UP000076078">
    <property type="component" value="Unassembled WGS sequence"/>
</dbReference>
<protein>
    <submittedName>
        <fullName evidence="1">Uncharacterized protein</fullName>
    </submittedName>
</protein>
<accession>A0A151Z4D0</accession>
<reference evidence="1 2" key="1">
    <citation type="submission" date="2015-12" db="EMBL/GenBank/DDBJ databases">
        <title>Dictyostelia acquired genes for synthesis and detection of signals that induce cell-type specialization by lateral gene transfer from prokaryotes.</title>
        <authorList>
            <person name="Gloeckner G."/>
            <person name="Schaap P."/>
        </authorList>
    </citation>
    <scope>NUCLEOTIDE SEQUENCE [LARGE SCALE GENOMIC DNA]</scope>
    <source>
        <strain evidence="1 2">TK</strain>
    </source>
</reference>
<organism evidence="1 2">
    <name type="scientific">Tieghemostelium lacteum</name>
    <name type="common">Slime mold</name>
    <name type="synonym">Dictyostelium lacteum</name>
    <dbReference type="NCBI Taxonomy" id="361077"/>
    <lineage>
        <taxon>Eukaryota</taxon>
        <taxon>Amoebozoa</taxon>
        <taxon>Evosea</taxon>
        <taxon>Eumycetozoa</taxon>
        <taxon>Dictyostelia</taxon>
        <taxon>Dictyosteliales</taxon>
        <taxon>Raperosteliaceae</taxon>
        <taxon>Tieghemostelium</taxon>
    </lineage>
</organism>
<dbReference type="InParanoid" id="A0A151Z4D0"/>